<evidence type="ECO:0000256" key="1">
    <source>
        <dbReference type="ARBA" id="ARBA00000966"/>
    </source>
</evidence>
<dbReference type="EC" id="3.2.1.4" evidence="4"/>
<evidence type="ECO:0000256" key="13">
    <source>
        <dbReference type="SAM" id="MobiDB-lite"/>
    </source>
</evidence>
<organism evidence="16 17">
    <name type="scientific">Coccomyxa viridis</name>
    <dbReference type="NCBI Taxonomy" id="1274662"/>
    <lineage>
        <taxon>Eukaryota</taxon>
        <taxon>Viridiplantae</taxon>
        <taxon>Chlorophyta</taxon>
        <taxon>core chlorophytes</taxon>
        <taxon>Trebouxiophyceae</taxon>
        <taxon>Trebouxiophyceae incertae sedis</taxon>
        <taxon>Coccomyxaceae</taxon>
        <taxon>Coccomyxa</taxon>
    </lineage>
</organism>
<keyword evidence="7 14" id="KW-0812">Transmembrane</keyword>
<dbReference type="SUPFAM" id="SSF53448">
    <property type="entry name" value="Nucleotide-diphospho-sugar transferases"/>
    <property type="match status" value="1"/>
</dbReference>
<reference evidence="16 17" key="1">
    <citation type="submission" date="2024-06" db="EMBL/GenBank/DDBJ databases">
        <authorList>
            <person name="Kraege A."/>
            <person name="Thomma B."/>
        </authorList>
    </citation>
    <scope>NUCLEOTIDE SEQUENCE [LARGE SCALE GENOMIC DNA]</scope>
</reference>
<feature type="transmembrane region" description="Helical" evidence="14">
    <location>
        <begin position="560"/>
        <end position="579"/>
    </location>
</feature>
<feature type="domain" description="Glycoside hydrolase family 9" evidence="15">
    <location>
        <begin position="652"/>
        <end position="1120"/>
    </location>
</feature>
<dbReference type="EMBL" id="CAXHTA020000019">
    <property type="protein sequence ID" value="CAL5228812.1"/>
    <property type="molecule type" value="Genomic_DNA"/>
</dbReference>
<evidence type="ECO:0000256" key="10">
    <source>
        <dbReference type="ARBA" id="ARBA00023136"/>
    </source>
</evidence>
<keyword evidence="5" id="KW-0328">Glycosyltransferase</keyword>
<dbReference type="SUPFAM" id="SSF48208">
    <property type="entry name" value="Six-hairpin glycosidases"/>
    <property type="match status" value="1"/>
</dbReference>
<keyword evidence="6" id="KW-0808">Transferase</keyword>
<keyword evidence="17" id="KW-1185">Reference proteome</keyword>
<dbReference type="InterPro" id="IPR050321">
    <property type="entry name" value="Glycosyltr_2/OpgH_subfam"/>
</dbReference>
<feature type="transmembrane region" description="Helical" evidence="14">
    <location>
        <begin position="449"/>
        <end position="473"/>
    </location>
</feature>
<dbReference type="InterPro" id="IPR029044">
    <property type="entry name" value="Nucleotide-diphossugar_trans"/>
</dbReference>
<feature type="transmembrane region" description="Helical" evidence="14">
    <location>
        <begin position="97"/>
        <end position="117"/>
    </location>
</feature>
<gene>
    <name evidence="16" type="primary">g12012</name>
    <name evidence="16" type="ORF">VP750_LOCUS10718</name>
</gene>
<name>A0ABP1GBY5_9CHLO</name>
<dbReference type="InterPro" id="IPR008928">
    <property type="entry name" value="6-hairpin_glycosidase_sf"/>
</dbReference>
<evidence type="ECO:0000256" key="3">
    <source>
        <dbReference type="ARBA" id="ARBA00007072"/>
    </source>
</evidence>
<dbReference type="Proteomes" id="UP001497392">
    <property type="component" value="Unassembled WGS sequence"/>
</dbReference>
<sequence>MANEQEGPPPRGNDDRVQAWLKNQERDPEAQADSKALSVMPTRDGKAAKADAGQAAPTYRAPAYNAVDVEKGMLTKQKQPLGEEPREFIRFKQETKINIIGSLSFTAYICALAFYLYVRITKTLDLGPYLWYGCIILSIEMLGATTVILYGLNLVRDPVLTTYHMQAGDDPTNPGNVRTRFPYHVRVCVPCYKESLEILRRTIMAAYDATLPAGCSRTIYLCDDGKDPKKRKWVDSLAADVVYVSGRKRPAGEMNGKSGNINNVCSQLYPPGTVVPGNELICIFDADQVCSKDFFLKTVPLFDGGDDVGMVLSPQCFHNLNLHTDIFNHSNVHFWEYMQPGYDALGFISCTGTNFLVRANALLEVGGSPVWTLTEDYALGMELKKFGWHCRYVQEYLAIGEAPDQIRNCYQQRSRWCKGHFQIMFSYQHCPLFQSKLSWPMRIMYSSGVWSYIVGAISTPTFILIPMITIWFGVFPIVVSQWTALGVTVYYFATNLVLYYVRSFLHIEALWFANVANQLMWWTYVKALWRALNSFFGSRIQFKTTLKGASMLMNSAMRDLWMPGLCFLLLVASIITGFVKLAQGPTLASPLIISILWAFVAAVPPMLALYYAFIARGPSLAWLCRIGMVLSFMAAVTAVLLMWALYPTHYDYGQALKMTNFFYNAQRVGVLPPDNSVPWRSNSLLYEKGPGNTDLTGGWLNGGPAGNLKMTMPTAFTVSVLSWSMLAFPDGYSQANATSDTMSTIKWGADYLLKTLVYGSNGTLTGQIYQVGNLTTDSLFWGRPEDITMARPYYIADATAMSDLGGATVGALASAAMAWRSADYGYYQRLMAGAAQVYATSLRSIASYSSGIHVQSCESQYAKALQGNNTVPVCVSQAKQLNGSAVALYNSSTIYDKLLWAATWMYRATGDTDYLGDAESFYISHIYNEGADNDYLFRWDKYYWAANVLLAEVTDGGTFHQQAQAFLSQWVCGFNQLVSYTGKGRAWNTNDGTLAATQNAVFLAARYAKYVLPSTEKRSIKYLCWARAQTRYILGDAGYSSVTGYGHHAPIHVQSEAASCPQPPIQCNAVSAELSPNPNPNTMYGALVEGPIYTDTFQDVRALNQTRLILEYNAGFTGAMAAMVEAPGSWEICLQGYSVLVKDTTIC</sequence>
<comment type="subcellular location">
    <subcellularLocation>
        <location evidence="2">Membrane</location>
        <topology evidence="2">Multi-pass membrane protein</topology>
    </subcellularLocation>
</comment>
<dbReference type="InterPro" id="IPR001701">
    <property type="entry name" value="Glyco_hydro_9"/>
</dbReference>
<keyword evidence="8 14" id="KW-1133">Transmembrane helix</keyword>
<evidence type="ECO:0000256" key="9">
    <source>
        <dbReference type="ARBA" id="ARBA00023001"/>
    </source>
</evidence>
<keyword evidence="12" id="KW-0624">Polysaccharide degradation</keyword>
<comment type="caution">
    <text evidence="16">The sequence shown here is derived from an EMBL/GenBank/DDBJ whole genome shotgun (WGS) entry which is preliminary data.</text>
</comment>
<evidence type="ECO:0000256" key="6">
    <source>
        <dbReference type="ARBA" id="ARBA00022679"/>
    </source>
</evidence>
<evidence type="ECO:0000256" key="2">
    <source>
        <dbReference type="ARBA" id="ARBA00004141"/>
    </source>
</evidence>
<keyword evidence="9" id="KW-0136">Cellulose degradation</keyword>
<proteinExistence type="inferred from homology"/>
<feature type="transmembrane region" description="Helical" evidence="14">
    <location>
        <begin position="479"/>
        <end position="501"/>
    </location>
</feature>
<feature type="transmembrane region" description="Helical" evidence="14">
    <location>
        <begin position="591"/>
        <end position="614"/>
    </location>
</feature>
<evidence type="ECO:0000256" key="11">
    <source>
        <dbReference type="ARBA" id="ARBA00023277"/>
    </source>
</evidence>
<dbReference type="InterPro" id="IPR012341">
    <property type="entry name" value="6hp_glycosidase-like_sf"/>
</dbReference>
<feature type="transmembrane region" description="Helical" evidence="14">
    <location>
        <begin position="129"/>
        <end position="152"/>
    </location>
</feature>
<keyword evidence="11" id="KW-0119">Carbohydrate metabolism</keyword>
<dbReference type="PANTHER" id="PTHR43867:SF2">
    <property type="entry name" value="CELLULOSE SYNTHASE CATALYTIC SUBUNIT A [UDP-FORMING]"/>
    <property type="match status" value="1"/>
</dbReference>
<evidence type="ECO:0000256" key="4">
    <source>
        <dbReference type="ARBA" id="ARBA00012601"/>
    </source>
</evidence>
<feature type="compositionally biased region" description="Basic and acidic residues" evidence="13">
    <location>
        <begin position="12"/>
        <end position="29"/>
    </location>
</feature>
<evidence type="ECO:0000256" key="8">
    <source>
        <dbReference type="ARBA" id="ARBA00022989"/>
    </source>
</evidence>
<comment type="catalytic activity">
    <reaction evidence="1">
        <text>Endohydrolysis of (1-&gt;4)-beta-D-glucosidic linkages in cellulose, lichenin and cereal beta-D-glucans.</text>
        <dbReference type="EC" id="3.2.1.4"/>
    </reaction>
</comment>
<evidence type="ECO:0000256" key="5">
    <source>
        <dbReference type="ARBA" id="ARBA00022676"/>
    </source>
</evidence>
<evidence type="ECO:0000256" key="14">
    <source>
        <dbReference type="SAM" id="Phobius"/>
    </source>
</evidence>
<evidence type="ECO:0000256" key="7">
    <source>
        <dbReference type="ARBA" id="ARBA00022692"/>
    </source>
</evidence>
<evidence type="ECO:0000259" key="15">
    <source>
        <dbReference type="Pfam" id="PF00759"/>
    </source>
</evidence>
<keyword evidence="10 14" id="KW-0472">Membrane</keyword>
<comment type="similarity">
    <text evidence="3">Belongs to the glycosyl hydrolase 9 (cellulase E) family.</text>
</comment>
<dbReference type="Gene3D" id="1.50.10.10">
    <property type="match status" value="1"/>
</dbReference>
<evidence type="ECO:0000256" key="12">
    <source>
        <dbReference type="ARBA" id="ARBA00023326"/>
    </source>
</evidence>
<dbReference type="Pfam" id="PF00759">
    <property type="entry name" value="Glyco_hydro_9"/>
    <property type="match status" value="1"/>
</dbReference>
<evidence type="ECO:0000313" key="17">
    <source>
        <dbReference type="Proteomes" id="UP001497392"/>
    </source>
</evidence>
<dbReference type="Pfam" id="PF13641">
    <property type="entry name" value="Glyco_tranf_2_3"/>
    <property type="match status" value="1"/>
</dbReference>
<evidence type="ECO:0000313" key="16">
    <source>
        <dbReference type="EMBL" id="CAL5228812.1"/>
    </source>
</evidence>
<feature type="region of interest" description="Disordered" evidence="13">
    <location>
        <begin position="1"/>
        <end position="54"/>
    </location>
</feature>
<dbReference type="Gene3D" id="3.90.550.10">
    <property type="entry name" value="Spore Coat Polysaccharide Biosynthesis Protein SpsA, Chain A"/>
    <property type="match status" value="1"/>
</dbReference>
<feature type="transmembrane region" description="Helical" evidence="14">
    <location>
        <begin position="626"/>
        <end position="646"/>
    </location>
</feature>
<dbReference type="PANTHER" id="PTHR43867">
    <property type="entry name" value="CELLULOSE SYNTHASE CATALYTIC SUBUNIT A [UDP-FORMING]"/>
    <property type="match status" value="1"/>
</dbReference>
<accession>A0ABP1GBY5</accession>
<protein>
    <recommendedName>
        <fullName evidence="4">cellulase</fullName>
        <ecNumber evidence="4">3.2.1.4</ecNumber>
    </recommendedName>
</protein>